<dbReference type="HAMAP" id="MF_00384">
    <property type="entry name" value="Homoser_kinase"/>
    <property type="match status" value="1"/>
</dbReference>
<keyword evidence="9 12" id="KW-0418">Kinase</keyword>
<reference evidence="16 17" key="1">
    <citation type="journal article" date="2019" name="Nat. Microbiol.">
        <title>Mediterranean grassland soil C-N compound turnover is dependent on rainfall and depth, and is mediated by genomically divergent microorganisms.</title>
        <authorList>
            <person name="Diamond S."/>
            <person name="Andeer P.F."/>
            <person name="Li Z."/>
            <person name="Crits-Christoph A."/>
            <person name="Burstein D."/>
            <person name="Anantharaman K."/>
            <person name="Lane K.R."/>
            <person name="Thomas B.C."/>
            <person name="Pan C."/>
            <person name="Northen T.R."/>
            <person name="Banfield J.F."/>
        </authorList>
    </citation>
    <scope>NUCLEOTIDE SEQUENCE [LARGE SCALE GENOMIC DNA]</scope>
    <source>
        <strain evidence="16">WS_6</strain>
    </source>
</reference>
<evidence type="ECO:0000256" key="7">
    <source>
        <dbReference type="ARBA" id="ARBA00022697"/>
    </source>
</evidence>
<keyword evidence="8 12" id="KW-0547">Nucleotide-binding</keyword>
<evidence type="ECO:0000313" key="16">
    <source>
        <dbReference type="EMBL" id="TMQ58264.1"/>
    </source>
</evidence>
<evidence type="ECO:0000256" key="1">
    <source>
        <dbReference type="ARBA" id="ARBA00005015"/>
    </source>
</evidence>
<dbReference type="Pfam" id="PF08544">
    <property type="entry name" value="GHMP_kinases_C"/>
    <property type="match status" value="1"/>
</dbReference>
<dbReference type="InterPro" id="IPR006203">
    <property type="entry name" value="GHMP_knse_ATP-bd_CS"/>
</dbReference>
<dbReference type="InterPro" id="IPR036554">
    <property type="entry name" value="GHMP_kinase_C_sf"/>
</dbReference>
<dbReference type="Pfam" id="PF00288">
    <property type="entry name" value="GHMP_kinases_N"/>
    <property type="match status" value="1"/>
</dbReference>
<dbReference type="GO" id="GO:0005737">
    <property type="term" value="C:cytoplasm"/>
    <property type="evidence" value="ECO:0007669"/>
    <property type="project" value="UniProtKB-SubCell"/>
</dbReference>
<keyword evidence="6 12" id="KW-0808">Transferase</keyword>
<protein>
    <recommendedName>
        <fullName evidence="4 12">Homoserine kinase</fullName>
        <shortName evidence="12">HK</shortName>
        <shortName evidence="12">HSK</shortName>
        <ecNumber evidence="3 12">2.7.1.39</ecNumber>
    </recommendedName>
</protein>
<feature type="compositionally biased region" description="Basic and acidic residues" evidence="13">
    <location>
        <begin position="20"/>
        <end position="37"/>
    </location>
</feature>
<dbReference type="EMBL" id="VBOW01000038">
    <property type="protein sequence ID" value="TMQ58264.1"/>
    <property type="molecule type" value="Genomic_DNA"/>
</dbReference>
<feature type="region of interest" description="Disordered" evidence="13">
    <location>
        <begin position="1"/>
        <end position="68"/>
    </location>
</feature>
<comment type="similarity">
    <text evidence="2 12">Belongs to the GHMP kinase family. Homoserine kinase subfamily.</text>
</comment>
<evidence type="ECO:0000256" key="2">
    <source>
        <dbReference type="ARBA" id="ARBA00007370"/>
    </source>
</evidence>
<dbReference type="GO" id="GO:0004413">
    <property type="term" value="F:homoserine kinase activity"/>
    <property type="evidence" value="ECO:0007669"/>
    <property type="project" value="UniProtKB-UniRule"/>
</dbReference>
<sequence>MHRHRAWAQGSGAGGLGFEGGRESRGRPRRASEDHPRVIPTLATQEGDRPRKKKRAPARPTRWSAVAPASTSNLGPGFDCLGLALRLPMRVSAARIPSGFSIRRLGEGSDLAIDPQHDKVLGAFRHLFRIAREPVPTVALTIRSEIPLARGLGSSAAAIVAGLTLANHWLGGPYARDEIFREAIRLEGHPDNVAPAIFGGLTLSMPRLDGSVEALHLRVPRDLALTLVIPALHVSTEKARALLPSSLPLPFAAGNTARAMALTHALSTRRFELLAEALRDVYHVPYRARLIPGFDRVVEAGCRAGAYGVTISGSGPTLLAFHAPRLGARIGRAMVRAFARHRVKARAAPGRIATKGAVARTHL</sequence>
<accession>A0A538T428</accession>
<keyword evidence="5 12" id="KW-0028">Amino-acid biosynthesis</keyword>
<evidence type="ECO:0000256" key="4">
    <source>
        <dbReference type="ARBA" id="ARBA00017858"/>
    </source>
</evidence>
<evidence type="ECO:0000256" key="13">
    <source>
        <dbReference type="SAM" id="MobiDB-lite"/>
    </source>
</evidence>
<comment type="pathway">
    <text evidence="1 12">Amino-acid biosynthesis; L-threonine biosynthesis; L-threonine from L-aspartate: step 4/5.</text>
</comment>
<name>A0A538T428_UNCEI</name>
<organism evidence="16 17">
    <name type="scientific">Eiseniibacteriota bacterium</name>
    <dbReference type="NCBI Taxonomy" id="2212470"/>
    <lineage>
        <taxon>Bacteria</taxon>
        <taxon>Candidatus Eiseniibacteriota</taxon>
    </lineage>
</organism>
<evidence type="ECO:0000256" key="10">
    <source>
        <dbReference type="ARBA" id="ARBA00022840"/>
    </source>
</evidence>
<evidence type="ECO:0000256" key="5">
    <source>
        <dbReference type="ARBA" id="ARBA00022605"/>
    </source>
</evidence>
<comment type="subcellular location">
    <subcellularLocation>
        <location evidence="12">Cytoplasm</location>
    </subcellularLocation>
</comment>
<evidence type="ECO:0000256" key="3">
    <source>
        <dbReference type="ARBA" id="ARBA00012078"/>
    </source>
</evidence>
<evidence type="ECO:0000256" key="6">
    <source>
        <dbReference type="ARBA" id="ARBA00022679"/>
    </source>
</evidence>
<dbReference type="GO" id="GO:0009088">
    <property type="term" value="P:threonine biosynthetic process"/>
    <property type="evidence" value="ECO:0007669"/>
    <property type="project" value="UniProtKB-UniRule"/>
</dbReference>
<evidence type="ECO:0000259" key="15">
    <source>
        <dbReference type="Pfam" id="PF08544"/>
    </source>
</evidence>
<dbReference type="PIRSF" id="PIRSF000676">
    <property type="entry name" value="Homoser_kin"/>
    <property type="match status" value="1"/>
</dbReference>
<keyword evidence="7 12" id="KW-0791">Threonine biosynthesis</keyword>
<dbReference type="InterPro" id="IPR014721">
    <property type="entry name" value="Ribsml_uS5_D2-typ_fold_subgr"/>
</dbReference>
<keyword evidence="10 12" id="KW-0067">ATP-binding</keyword>
<proteinExistence type="inferred from homology"/>
<evidence type="ECO:0000256" key="12">
    <source>
        <dbReference type="HAMAP-Rule" id="MF_00384"/>
    </source>
</evidence>
<dbReference type="NCBIfam" id="TIGR00191">
    <property type="entry name" value="thrB"/>
    <property type="match status" value="1"/>
</dbReference>
<dbReference type="PANTHER" id="PTHR20861:SF1">
    <property type="entry name" value="HOMOSERINE KINASE"/>
    <property type="match status" value="1"/>
</dbReference>
<comment type="catalytic activity">
    <reaction evidence="11 12">
        <text>L-homoserine + ATP = O-phospho-L-homoserine + ADP + H(+)</text>
        <dbReference type="Rhea" id="RHEA:13985"/>
        <dbReference type="ChEBI" id="CHEBI:15378"/>
        <dbReference type="ChEBI" id="CHEBI:30616"/>
        <dbReference type="ChEBI" id="CHEBI:57476"/>
        <dbReference type="ChEBI" id="CHEBI:57590"/>
        <dbReference type="ChEBI" id="CHEBI:456216"/>
        <dbReference type="EC" id="2.7.1.39"/>
    </reaction>
</comment>
<dbReference type="InterPro" id="IPR013750">
    <property type="entry name" value="GHMP_kinase_C_dom"/>
</dbReference>
<evidence type="ECO:0000256" key="8">
    <source>
        <dbReference type="ARBA" id="ARBA00022741"/>
    </source>
</evidence>
<feature type="domain" description="GHMP kinase C-terminal" evidence="15">
    <location>
        <begin position="264"/>
        <end position="335"/>
    </location>
</feature>
<dbReference type="InterPro" id="IPR020568">
    <property type="entry name" value="Ribosomal_Su5_D2-typ_SF"/>
</dbReference>
<dbReference type="SUPFAM" id="SSF54211">
    <property type="entry name" value="Ribosomal protein S5 domain 2-like"/>
    <property type="match status" value="1"/>
</dbReference>
<keyword evidence="12" id="KW-0963">Cytoplasm</keyword>
<dbReference type="Gene3D" id="3.30.230.10">
    <property type="match status" value="1"/>
</dbReference>
<feature type="domain" description="GHMP kinase N-terminal" evidence="14">
    <location>
        <begin position="120"/>
        <end position="200"/>
    </location>
</feature>
<dbReference type="EC" id="2.7.1.39" evidence="3 12"/>
<evidence type="ECO:0000256" key="9">
    <source>
        <dbReference type="ARBA" id="ARBA00022777"/>
    </source>
</evidence>
<dbReference type="Proteomes" id="UP000316852">
    <property type="component" value="Unassembled WGS sequence"/>
</dbReference>
<evidence type="ECO:0000313" key="17">
    <source>
        <dbReference type="Proteomes" id="UP000316852"/>
    </source>
</evidence>
<dbReference type="AlphaFoldDB" id="A0A538T428"/>
<dbReference type="PANTHER" id="PTHR20861">
    <property type="entry name" value="HOMOSERINE/4-DIPHOSPHOCYTIDYL-2-C-METHYL-D-ERYTHRITOL KINASE"/>
    <property type="match status" value="1"/>
</dbReference>
<dbReference type="UniPathway" id="UPA00050">
    <property type="reaction ID" value="UER00064"/>
</dbReference>
<feature type="binding site" evidence="12">
    <location>
        <begin position="147"/>
        <end position="157"/>
    </location>
    <ligand>
        <name>ATP</name>
        <dbReference type="ChEBI" id="CHEBI:30616"/>
    </ligand>
</feature>
<dbReference type="GO" id="GO:0005524">
    <property type="term" value="F:ATP binding"/>
    <property type="evidence" value="ECO:0007669"/>
    <property type="project" value="UniProtKB-UniRule"/>
</dbReference>
<evidence type="ECO:0000256" key="11">
    <source>
        <dbReference type="ARBA" id="ARBA00049375"/>
    </source>
</evidence>
<dbReference type="InterPro" id="IPR006204">
    <property type="entry name" value="GHMP_kinase_N_dom"/>
</dbReference>
<comment type="function">
    <text evidence="12">Catalyzes the ATP-dependent phosphorylation of L-homoserine to L-homoserine phosphate.</text>
</comment>
<dbReference type="PRINTS" id="PR00958">
    <property type="entry name" value="HOMSERKINASE"/>
</dbReference>
<dbReference type="Gene3D" id="3.30.70.890">
    <property type="entry name" value="GHMP kinase, C-terminal domain"/>
    <property type="match status" value="1"/>
</dbReference>
<evidence type="ECO:0000259" key="14">
    <source>
        <dbReference type="Pfam" id="PF00288"/>
    </source>
</evidence>
<dbReference type="SUPFAM" id="SSF55060">
    <property type="entry name" value="GHMP Kinase, C-terminal domain"/>
    <property type="match status" value="1"/>
</dbReference>
<dbReference type="InterPro" id="IPR000870">
    <property type="entry name" value="Homoserine_kinase"/>
</dbReference>
<dbReference type="PROSITE" id="PS00627">
    <property type="entry name" value="GHMP_KINASES_ATP"/>
    <property type="match status" value="1"/>
</dbReference>
<gene>
    <name evidence="12 16" type="primary">thrB</name>
    <name evidence="16" type="ORF">E6K76_08355</name>
</gene>
<comment type="caution">
    <text evidence="16">The sequence shown here is derived from an EMBL/GenBank/DDBJ whole genome shotgun (WGS) entry which is preliminary data.</text>
</comment>